<dbReference type="EC" id="2.3.1.176" evidence="2"/>
<evidence type="ECO:0000256" key="3">
    <source>
        <dbReference type="ARBA" id="ARBA00022448"/>
    </source>
</evidence>
<dbReference type="PANTHER" id="PTHR42870">
    <property type="entry name" value="ACETYL-COA C-ACETYLTRANSFERASE"/>
    <property type="match status" value="1"/>
</dbReference>
<organism evidence="11 12">
    <name type="scientific">Nocardia goodfellowii</name>
    <dbReference type="NCBI Taxonomy" id="882446"/>
    <lineage>
        <taxon>Bacteria</taxon>
        <taxon>Bacillati</taxon>
        <taxon>Actinomycetota</taxon>
        <taxon>Actinomycetes</taxon>
        <taxon>Mycobacteriales</taxon>
        <taxon>Nocardiaceae</taxon>
        <taxon>Nocardia</taxon>
    </lineage>
</organism>
<dbReference type="Pfam" id="PF00108">
    <property type="entry name" value="Thiolase_N"/>
    <property type="match status" value="1"/>
</dbReference>
<keyword evidence="7" id="KW-0576">Peroxisome</keyword>
<feature type="domain" description="Thiolase C-terminal" evidence="10">
    <location>
        <begin position="257"/>
        <end position="386"/>
    </location>
</feature>
<evidence type="ECO:0000256" key="7">
    <source>
        <dbReference type="ARBA" id="ARBA00023140"/>
    </source>
</evidence>
<dbReference type="PANTHER" id="PTHR42870:SF1">
    <property type="entry name" value="NON-SPECIFIC LIPID-TRANSFER PROTEIN-LIKE 2"/>
    <property type="match status" value="1"/>
</dbReference>
<evidence type="ECO:0000259" key="10">
    <source>
        <dbReference type="Pfam" id="PF22691"/>
    </source>
</evidence>
<accession>A0ABS4QEJ9</accession>
<dbReference type="Proteomes" id="UP001519325">
    <property type="component" value="Unassembled WGS sequence"/>
</dbReference>
<dbReference type="InterPro" id="IPR055140">
    <property type="entry name" value="Thiolase_C_2"/>
</dbReference>
<dbReference type="InterPro" id="IPR020613">
    <property type="entry name" value="Thiolase_CS"/>
</dbReference>
<dbReference type="InterPro" id="IPR002155">
    <property type="entry name" value="Thiolase"/>
</dbReference>
<keyword evidence="3" id="KW-0813">Transport</keyword>
<dbReference type="InterPro" id="IPR020616">
    <property type="entry name" value="Thiolase_N"/>
</dbReference>
<name>A0ABS4QEJ9_9NOCA</name>
<feature type="domain" description="Thiolase N-terminal" evidence="9">
    <location>
        <begin position="5"/>
        <end position="191"/>
    </location>
</feature>
<evidence type="ECO:0000256" key="2">
    <source>
        <dbReference type="ARBA" id="ARBA00012352"/>
    </source>
</evidence>
<gene>
    <name evidence="11" type="ORF">BJ987_003013</name>
</gene>
<evidence type="ECO:0000256" key="4">
    <source>
        <dbReference type="ARBA" id="ARBA00022679"/>
    </source>
</evidence>
<dbReference type="Pfam" id="PF22691">
    <property type="entry name" value="Thiolase_C_1"/>
    <property type="match status" value="1"/>
</dbReference>
<dbReference type="PIRSF" id="PIRSF000429">
    <property type="entry name" value="Ac-CoA_Ac_transf"/>
    <property type="match status" value="1"/>
</dbReference>
<protein>
    <recommendedName>
        <fullName evidence="2">propanoyl-CoA C-acyltransferase</fullName>
        <ecNumber evidence="2">2.3.1.176</ecNumber>
    </recommendedName>
    <alternativeName>
        <fullName evidence="8">Propanoyl-CoA C-acyltransferase</fullName>
    </alternativeName>
</protein>
<sequence>MNNRVVVAGVGMIPFTTPSRTETYDVMGTEAARKALSDAGIEYSRIQQAYAGYVYGDSTCGQAVLYGLGQTGIPVINVNNNCSTGSSALFLARQAVEAGVVDVALAVGFEQMQRGALALGYTDRPTPFDRFNVVMDQIQERTAAPFAAQMFGGAGRQYAEKYGTAPETFAKISVKSRKHAANNPYAVFRDPLTVEEVLASPHIYGPLTRLQCCPPTCGAAAAVLVSEKFAKANGIDASVVIRAQAMTTDLPSTFEAKDMAKIVGYDMSKAAAQQVYEASGIAPADIRVVELHDCFTANELLTYEAIGLTPEGTAEKFVNDGDNTYGGRVVTNPSGGLLSKGHPLGASGLAQCAELVWQLRGRAEARQVEGELKVALQHNIGLGGAAVVTLYEKVS</sequence>
<evidence type="ECO:0000256" key="1">
    <source>
        <dbReference type="ARBA" id="ARBA00004275"/>
    </source>
</evidence>
<evidence type="ECO:0000256" key="6">
    <source>
        <dbReference type="ARBA" id="ARBA00023121"/>
    </source>
</evidence>
<keyword evidence="4" id="KW-0808">Transferase</keyword>
<keyword evidence="5" id="KW-0445">Lipid transport</keyword>
<dbReference type="PROSITE" id="PS00737">
    <property type="entry name" value="THIOLASE_2"/>
    <property type="match status" value="1"/>
</dbReference>
<dbReference type="EMBL" id="JAGGMR010000001">
    <property type="protein sequence ID" value="MBP2190112.1"/>
    <property type="molecule type" value="Genomic_DNA"/>
</dbReference>
<keyword evidence="6" id="KW-0446">Lipid-binding</keyword>
<dbReference type="InterPro" id="IPR020615">
    <property type="entry name" value="Thiolase_acyl_enz_int_AS"/>
</dbReference>
<dbReference type="CDD" id="cd00829">
    <property type="entry name" value="SCP-x_thiolase"/>
    <property type="match status" value="1"/>
</dbReference>
<evidence type="ECO:0000256" key="5">
    <source>
        <dbReference type="ARBA" id="ARBA00023055"/>
    </source>
</evidence>
<dbReference type="RefSeq" id="WP_209889770.1">
    <property type="nucleotide sequence ID" value="NZ_JAGGMR010000001.1"/>
</dbReference>
<evidence type="ECO:0000259" key="9">
    <source>
        <dbReference type="Pfam" id="PF00108"/>
    </source>
</evidence>
<dbReference type="Gene3D" id="3.40.47.10">
    <property type="match status" value="1"/>
</dbReference>
<keyword evidence="12" id="KW-1185">Reference proteome</keyword>
<evidence type="ECO:0000256" key="8">
    <source>
        <dbReference type="ARBA" id="ARBA00032316"/>
    </source>
</evidence>
<evidence type="ECO:0000313" key="12">
    <source>
        <dbReference type="Proteomes" id="UP001519325"/>
    </source>
</evidence>
<dbReference type="InterPro" id="IPR016039">
    <property type="entry name" value="Thiolase-like"/>
</dbReference>
<dbReference type="PROSITE" id="PS00098">
    <property type="entry name" value="THIOLASE_1"/>
    <property type="match status" value="1"/>
</dbReference>
<dbReference type="NCBIfam" id="NF006102">
    <property type="entry name" value="PRK08256.1"/>
    <property type="match status" value="1"/>
</dbReference>
<reference evidence="11 12" key="1">
    <citation type="submission" date="2021-03" db="EMBL/GenBank/DDBJ databases">
        <title>Sequencing the genomes of 1000 actinobacteria strains.</title>
        <authorList>
            <person name="Klenk H.-P."/>
        </authorList>
    </citation>
    <scope>NUCLEOTIDE SEQUENCE [LARGE SCALE GENOMIC DNA]</scope>
    <source>
        <strain evidence="11 12">DSM 45516</strain>
    </source>
</reference>
<comment type="caution">
    <text evidence="11">The sequence shown here is derived from an EMBL/GenBank/DDBJ whole genome shotgun (WGS) entry which is preliminary data.</text>
</comment>
<evidence type="ECO:0000313" key="11">
    <source>
        <dbReference type="EMBL" id="MBP2190112.1"/>
    </source>
</evidence>
<dbReference type="SUPFAM" id="SSF53901">
    <property type="entry name" value="Thiolase-like"/>
    <property type="match status" value="2"/>
</dbReference>
<proteinExistence type="predicted"/>
<comment type="subcellular location">
    <subcellularLocation>
        <location evidence="1">Peroxisome</location>
    </subcellularLocation>
</comment>